<keyword evidence="2" id="KW-0732">Signal</keyword>
<proteinExistence type="predicted"/>
<evidence type="ECO:0000256" key="1">
    <source>
        <dbReference type="SAM" id="Phobius"/>
    </source>
</evidence>
<feature type="signal peptide" evidence="2">
    <location>
        <begin position="1"/>
        <end position="21"/>
    </location>
</feature>
<reference evidence="3" key="1">
    <citation type="submission" date="2021-10" db="EMBL/GenBank/DDBJ databases">
        <title>Tropical sea cucumber genome reveals ecological adaptation and Cuvierian tubules defense mechanism.</title>
        <authorList>
            <person name="Chen T."/>
        </authorList>
    </citation>
    <scope>NUCLEOTIDE SEQUENCE</scope>
    <source>
        <strain evidence="3">Nanhai2018</strain>
        <tissue evidence="3">Muscle</tissue>
    </source>
</reference>
<evidence type="ECO:0000313" key="3">
    <source>
        <dbReference type="EMBL" id="KAJ8039328.1"/>
    </source>
</evidence>
<accession>A0A9Q1HBG1</accession>
<dbReference type="OrthoDB" id="10685610at2759"/>
<keyword evidence="1" id="KW-0472">Membrane</keyword>
<feature type="transmembrane region" description="Helical" evidence="1">
    <location>
        <begin position="244"/>
        <end position="264"/>
    </location>
</feature>
<feature type="chain" id="PRO_5040392348" evidence="2">
    <location>
        <begin position="22"/>
        <end position="891"/>
    </location>
</feature>
<evidence type="ECO:0000313" key="4">
    <source>
        <dbReference type="Proteomes" id="UP001152320"/>
    </source>
</evidence>
<dbReference type="AlphaFoldDB" id="A0A9Q1HBG1"/>
<gene>
    <name evidence="3" type="ORF">HOLleu_17007</name>
</gene>
<protein>
    <submittedName>
        <fullName evidence="3">Uncharacterized protein</fullName>
    </submittedName>
</protein>
<name>A0A9Q1HBG1_HOLLE</name>
<organism evidence="3 4">
    <name type="scientific">Holothuria leucospilota</name>
    <name type="common">Black long sea cucumber</name>
    <name type="synonym">Mertensiothuria leucospilota</name>
    <dbReference type="NCBI Taxonomy" id="206669"/>
    <lineage>
        <taxon>Eukaryota</taxon>
        <taxon>Metazoa</taxon>
        <taxon>Echinodermata</taxon>
        <taxon>Eleutherozoa</taxon>
        <taxon>Echinozoa</taxon>
        <taxon>Holothuroidea</taxon>
        <taxon>Aspidochirotacea</taxon>
        <taxon>Aspidochirotida</taxon>
        <taxon>Holothuriidae</taxon>
        <taxon>Holothuria</taxon>
    </lineage>
</organism>
<comment type="caution">
    <text evidence="3">The sequence shown here is derived from an EMBL/GenBank/DDBJ whole genome shotgun (WGS) entry which is preliminary data.</text>
</comment>
<evidence type="ECO:0000256" key="2">
    <source>
        <dbReference type="SAM" id="SignalP"/>
    </source>
</evidence>
<keyword evidence="4" id="KW-1185">Reference proteome</keyword>
<dbReference type="EMBL" id="JAIZAY010000007">
    <property type="protein sequence ID" value="KAJ8039328.1"/>
    <property type="molecule type" value="Genomic_DNA"/>
</dbReference>
<keyword evidence="1" id="KW-0812">Transmembrane</keyword>
<sequence>MRGSLELIFIVISTFNRLVIPLHCPSITFIEPSQDAVIDCKILEGHDVYWYKGRIPGRNLIAKLERGKVEIIQDKQHYGLNEYGSLIVKDVKDELYGFYSVLVYDPDYAHSTNTIELRFAVKPPTNCPIFNSCMKCHGCNLTGSSGSSSCSLTKTRPVVDTEVFVEYNDGYSVVFKKQEQIHDPVTDTWNTTSVVQYDTHSCGASILFRCVSKDGHPFNLSESFVNVQSASCDTTIKDSTFPMYGIWTVIAVLALGVLGLAFVVRKKVLSSSPNESNEAFKMSHLTEMIDRRNDAVHRLVEGLVDEYEAYRFSNCLPNGQSISKDAIFTGIYFVLSDDNDHNEDMSSGPYLIKQFFEEIYRVVLVVGDEFLTKALLYYASSRLVRRNTDQEIIFILDLEGLNRKMCLADAIVSKLKLDGKITIHEVKDILENCRCLVVVKGVEGLTIDEEEIEKSNDSNKKDELTIEDLLKNLHCLLNYRKLRCLVLAKTGGYWKNIISNQYIRAQIDKFIPQNLKRCVSDIFKYYNTLSESIDKTPQGDDEENYKNEAECLIEYVFDVNNIIEKIGLSQSMLILFFHIVVSDIMQNKSRIKLSEVCLYRRSYLIETILYCFEFQYPNSSDHTATFNELKMVLGRAGLPQGGKNNPFTKASTLTSEFSVRTIQDERPSINLKDALLIGFLKSSNEHDVTSEECAVSLCDNVIQEHLTALVITSENLLNNLLKSLCWSENERMRQVLQLIYGNTPGSRQQIVEKLLKEKKWNILIDCLFESDNERDFEMITAKNGTVHEVKVSELDRHSHRLAVSRFCKILATNKVRLRELSFKGYWSREWFMQLKIPQVEKVAFIQMDFSHQKDYNDALQFCAKHNVKLHNFSFPGCDLPVSQKQLSESKS</sequence>
<dbReference type="Proteomes" id="UP001152320">
    <property type="component" value="Chromosome 7"/>
</dbReference>
<keyword evidence="1" id="KW-1133">Transmembrane helix</keyword>